<evidence type="ECO:0000313" key="3">
    <source>
        <dbReference type="Proteomes" id="UP000530654"/>
    </source>
</evidence>
<name>A0A7Y2RAS7_9HYPH</name>
<feature type="region of interest" description="Disordered" evidence="1">
    <location>
        <begin position="1"/>
        <end position="22"/>
    </location>
</feature>
<gene>
    <name evidence="2" type="ORF">HLI17_28925</name>
</gene>
<dbReference type="AlphaFoldDB" id="A0A7Y2RAS7"/>
<sequence>MALNLDSNDRLTGIAKKPGKQSDVFDIMHDQLSERRSIKADKAAGC</sequence>
<dbReference type="EMBL" id="JABEQY010000035">
    <property type="protein sequence ID" value="NNH67240.1"/>
    <property type="molecule type" value="Genomic_DNA"/>
</dbReference>
<evidence type="ECO:0000256" key="1">
    <source>
        <dbReference type="SAM" id="MobiDB-lite"/>
    </source>
</evidence>
<dbReference type="Proteomes" id="UP000530654">
    <property type="component" value="Unassembled WGS sequence"/>
</dbReference>
<organism evidence="2 3">
    <name type="scientific">Rhizobium laguerreae</name>
    <dbReference type="NCBI Taxonomy" id="1076926"/>
    <lineage>
        <taxon>Bacteria</taxon>
        <taxon>Pseudomonadati</taxon>
        <taxon>Pseudomonadota</taxon>
        <taxon>Alphaproteobacteria</taxon>
        <taxon>Hyphomicrobiales</taxon>
        <taxon>Rhizobiaceae</taxon>
        <taxon>Rhizobium/Agrobacterium group</taxon>
        <taxon>Rhizobium</taxon>
    </lineage>
</organism>
<protein>
    <submittedName>
        <fullName evidence="2">Uncharacterized protein</fullName>
    </submittedName>
</protein>
<dbReference type="RefSeq" id="WP_170282549.1">
    <property type="nucleotide sequence ID" value="NZ_JABEQY010000035.1"/>
</dbReference>
<reference evidence="2 3" key="1">
    <citation type="submission" date="2020-04" db="EMBL/GenBank/DDBJ databases">
        <title>Rhizobium bacterial biofertilizers improve the content of phenolic compounds of Lactuca sativa L. under non-saline and saline-stress conditions.</title>
        <authorList>
            <person name="Ayuso-Calles M."/>
            <person name="Garcia-Estevez I."/>
            <person name="Jimenez-Gomez A."/>
            <person name="Flores-Felix J.D."/>
            <person name="Escribano-Bailon M."/>
            <person name="Rivas R."/>
        </authorList>
    </citation>
    <scope>NUCLEOTIDE SEQUENCE [LARGE SCALE GENOMIC DNA]</scope>
    <source>
        <strain evidence="2 3">GPTR02</strain>
    </source>
</reference>
<accession>A0A7Y2RAS7</accession>
<proteinExistence type="predicted"/>
<evidence type="ECO:0000313" key="2">
    <source>
        <dbReference type="EMBL" id="NNH67240.1"/>
    </source>
</evidence>
<comment type="caution">
    <text evidence="2">The sequence shown here is derived from an EMBL/GenBank/DDBJ whole genome shotgun (WGS) entry which is preliminary data.</text>
</comment>